<dbReference type="EMBL" id="UOGF01000049">
    <property type="protein sequence ID" value="VAX29354.1"/>
    <property type="molecule type" value="Genomic_DNA"/>
</dbReference>
<gene>
    <name evidence="1" type="ORF">MNBD_NITROSPIRAE01-1770</name>
</gene>
<dbReference type="AlphaFoldDB" id="A0A3B1CZH3"/>
<proteinExistence type="predicted"/>
<sequence>MHKLVLSIFISSFFFILVLAVPQASAHSTERIQKQLIKSIGSTYTAMGEAWYSGDPDAGKIISSYYETDEIFYSPVGVHQNKLLDDMGWSEIALTFKALIDAGYDFELESGALPIPQGDIF</sequence>
<name>A0A3B1CZH3_9ZZZZ</name>
<evidence type="ECO:0000313" key="1">
    <source>
        <dbReference type="EMBL" id="VAX29354.1"/>
    </source>
</evidence>
<accession>A0A3B1CZH3</accession>
<protein>
    <submittedName>
        <fullName evidence="1">Uncharacterized protein</fullName>
    </submittedName>
</protein>
<reference evidence="1" key="1">
    <citation type="submission" date="2018-06" db="EMBL/GenBank/DDBJ databases">
        <authorList>
            <person name="Zhirakovskaya E."/>
        </authorList>
    </citation>
    <scope>NUCLEOTIDE SEQUENCE</scope>
</reference>
<organism evidence="1">
    <name type="scientific">hydrothermal vent metagenome</name>
    <dbReference type="NCBI Taxonomy" id="652676"/>
    <lineage>
        <taxon>unclassified sequences</taxon>
        <taxon>metagenomes</taxon>
        <taxon>ecological metagenomes</taxon>
    </lineage>
</organism>